<dbReference type="PROSITE" id="PS00137">
    <property type="entry name" value="SUBTILASE_HIS"/>
    <property type="match status" value="1"/>
</dbReference>
<dbReference type="InterPro" id="IPR034176">
    <property type="entry name" value="Peptidases_S8_13"/>
</dbReference>
<keyword evidence="2" id="KW-0645">Protease</keyword>
<keyword evidence="3" id="KW-0378">Hydrolase</keyword>
<evidence type="ECO:0000313" key="6">
    <source>
        <dbReference type="EMBL" id="CAB4782866.1"/>
    </source>
</evidence>
<dbReference type="GO" id="GO:0004252">
    <property type="term" value="F:serine-type endopeptidase activity"/>
    <property type="evidence" value="ECO:0007669"/>
    <property type="project" value="InterPro"/>
</dbReference>
<keyword evidence="4" id="KW-0720">Serine protease</keyword>
<comment type="similarity">
    <text evidence="1">Belongs to the peptidase S8 family.</text>
</comment>
<dbReference type="Pfam" id="PF00082">
    <property type="entry name" value="Peptidase_S8"/>
    <property type="match status" value="1"/>
</dbReference>
<protein>
    <submittedName>
        <fullName evidence="6">Unannotated protein</fullName>
    </submittedName>
</protein>
<dbReference type="EMBL" id="CAEZZP010000127">
    <property type="protein sequence ID" value="CAB4782866.1"/>
    <property type="molecule type" value="Genomic_DNA"/>
</dbReference>
<dbReference type="PROSITE" id="PS00138">
    <property type="entry name" value="SUBTILASE_SER"/>
    <property type="match status" value="1"/>
</dbReference>
<dbReference type="InterPro" id="IPR036852">
    <property type="entry name" value="Peptidase_S8/S53_dom_sf"/>
</dbReference>
<evidence type="ECO:0000259" key="5">
    <source>
        <dbReference type="Pfam" id="PF00082"/>
    </source>
</evidence>
<evidence type="ECO:0000256" key="2">
    <source>
        <dbReference type="ARBA" id="ARBA00022670"/>
    </source>
</evidence>
<dbReference type="PROSITE" id="PS51892">
    <property type="entry name" value="SUBTILASE"/>
    <property type="match status" value="1"/>
</dbReference>
<dbReference type="InterPro" id="IPR015500">
    <property type="entry name" value="Peptidase_S8_subtilisin-rel"/>
</dbReference>
<accession>A0A6J6WHA0</accession>
<gene>
    <name evidence="6" type="ORF">UFOPK2880_01559</name>
</gene>
<evidence type="ECO:0000256" key="4">
    <source>
        <dbReference type="ARBA" id="ARBA00022825"/>
    </source>
</evidence>
<name>A0A6J6WHA0_9ZZZZ</name>
<dbReference type="InterPro" id="IPR022398">
    <property type="entry name" value="Peptidase_S8_His-AS"/>
</dbReference>
<evidence type="ECO:0000256" key="1">
    <source>
        <dbReference type="ARBA" id="ARBA00011073"/>
    </source>
</evidence>
<dbReference type="CDD" id="cd07496">
    <property type="entry name" value="Peptidases_S8_13"/>
    <property type="match status" value="1"/>
</dbReference>
<evidence type="ECO:0000256" key="3">
    <source>
        <dbReference type="ARBA" id="ARBA00022801"/>
    </source>
</evidence>
<sequence>MKLRLPAIALFVGLTISAVPMRSLASTHVAAQNKQDLITELIVERLPGRSSLGAMSLIENEFDLNATVESKIVDRLEVIQLDQPITRTEANALVQQLVGSGKVASAEINEKRYVATAPYDPGYPEQWYLKDFATVDKGIGIESAWLHTTGSPSLVIAVIDTGYTVHEDLATPLPGYDFYGNDADATDPGDARLLNQCSETPSAASSSWHGTKVAGVIGAKVNNGIGIAGINQQSQIQHIRILGTCGGDTSDEIKAIRWAAGLPVDGVQLNPTPARVINLSLGGGGACSTSEQEAINAATTAGSIVVVAAGNAGVSATNSSPANCNNVITVAATTKTGARASYSNYGSKITIAAPGSDIPVTSGASTYTIGSGTSFAAPIVSGVVSLMLSVNPTLNNSNIMTLFNDALHPVANPFPTGPSACSSNINDTYYCGVGIIDAGHAVDAALSIAPEVFSPMQPVRIADTRPSGLVSSLNPLTLDLKGTFGLPTVGLGAVALNVTATGATQGGYVTVWPCAATKPLASSVNYAAGEDIPNTVIASPDQYGKICLDSFTPVNLIVDLSGWFISGDEFHTFTPQRAFDLRQTGLVITPTTPYAFQMTGNFGIPTTGVSSVVLNVTATGATAPGYITVWPCDQPQPYTSNLNYLPYQDIPNAVIATVDANGQVCFGSSSPTFLIADISGWFAQGSNLNVMTPQRLFDTRPTKRISTTPIYILDLSAASPIALGAATAVVLNVTATGATKKGFATVWPCDQAQPPTSNLNFDANEDIPNLVITKVSATNTVCFNASTPVNLISDLMGWFAP</sequence>
<feature type="domain" description="Peptidase S8/S53" evidence="5">
    <location>
        <begin position="154"/>
        <end position="402"/>
    </location>
</feature>
<organism evidence="6">
    <name type="scientific">freshwater metagenome</name>
    <dbReference type="NCBI Taxonomy" id="449393"/>
    <lineage>
        <taxon>unclassified sequences</taxon>
        <taxon>metagenomes</taxon>
        <taxon>ecological metagenomes</taxon>
    </lineage>
</organism>
<dbReference type="PRINTS" id="PR00723">
    <property type="entry name" value="SUBTILISIN"/>
</dbReference>
<dbReference type="GO" id="GO:0006508">
    <property type="term" value="P:proteolysis"/>
    <property type="evidence" value="ECO:0007669"/>
    <property type="project" value="UniProtKB-KW"/>
</dbReference>
<reference evidence="6" key="1">
    <citation type="submission" date="2020-05" db="EMBL/GenBank/DDBJ databases">
        <authorList>
            <person name="Chiriac C."/>
            <person name="Salcher M."/>
            <person name="Ghai R."/>
            <person name="Kavagutti S V."/>
        </authorList>
    </citation>
    <scope>NUCLEOTIDE SEQUENCE</scope>
</reference>
<dbReference type="PANTHER" id="PTHR43806:SF11">
    <property type="entry name" value="CEREVISIN-RELATED"/>
    <property type="match status" value="1"/>
</dbReference>
<dbReference type="InterPro" id="IPR000209">
    <property type="entry name" value="Peptidase_S8/S53_dom"/>
</dbReference>
<dbReference type="AlphaFoldDB" id="A0A6J6WHA0"/>
<dbReference type="PANTHER" id="PTHR43806">
    <property type="entry name" value="PEPTIDASE S8"/>
    <property type="match status" value="1"/>
</dbReference>
<proteinExistence type="inferred from homology"/>
<dbReference type="InterPro" id="IPR050131">
    <property type="entry name" value="Peptidase_S8_subtilisin-like"/>
</dbReference>
<dbReference type="Gene3D" id="3.40.50.200">
    <property type="entry name" value="Peptidase S8/S53 domain"/>
    <property type="match status" value="1"/>
</dbReference>
<dbReference type="InterPro" id="IPR023828">
    <property type="entry name" value="Peptidase_S8_Ser-AS"/>
</dbReference>
<dbReference type="SUPFAM" id="SSF52743">
    <property type="entry name" value="Subtilisin-like"/>
    <property type="match status" value="1"/>
</dbReference>